<dbReference type="GO" id="GO:0033194">
    <property type="term" value="P:response to hydroperoxide"/>
    <property type="evidence" value="ECO:0007669"/>
    <property type="project" value="TreeGrafter"/>
</dbReference>
<evidence type="ECO:0000313" key="2">
    <source>
        <dbReference type="Proteomes" id="UP000617531"/>
    </source>
</evidence>
<reference evidence="1" key="1">
    <citation type="journal article" date="2014" name="Int. J. Syst. Evol. Microbiol.">
        <title>Complete genome sequence of Corynebacterium casei LMG S-19264T (=DSM 44701T), isolated from a smear-ripened cheese.</title>
        <authorList>
            <consortium name="US DOE Joint Genome Institute (JGI-PGF)"/>
            <person name="Walter F."/>
            <person name="Albersmeier A."/>
            <person name="Kalinowski J."/>
            <person name="Ruckert C."/>
        </authorList>
    </citation>
    <scope>NUCLEOTIDE SEQUENCE</scope>
    <source>
        <strain evidence="1">CGMCC 1.16548</strain>
    </source>
</reference>
<reference evidence="1" key="2">
    <citation type="submission" date="2020-09" db="EMBL/GenBank/DDBJ databases">
        <authorList>
            <person name="Sun Q."/>
            <person name="Zhou Y."/>
        </authorList>
    </citation>
    <scope>NUCLEOTIDE SEQUENCE</scope>
    <source>
        <strain evidence="1">CGMCC 1.16548</strain>
    </source>
</reference>
<dbReference type="RefSeq" id="WP_191281766.1">
    <property type="nucleotide sequence ID" value="NZ_BNAI01000001.1"/>
</dbReference>
<protein>
    <submittedName>
        <fullName evidence="1">Peroxide stress protein YaaA</fullName>
    </submittedName>
</protein>
<dbReference type="InterPro" id="IPR005583">
    <property type="entry name" value="YaaA"/>
</dbReference>
<dbReference type="PANTHER" id="PTHR30283">
    <property type="entry name" value="PEROXIDE STRESS RESPONSE PROTEIN YAAA"/>
    <property type="match status" value="1"/>
</dbReference>
<dbReference type="GO" id="GO:0005829">
    <property type="term" value="C:cytosol"/>
    <property type="evidence" value="ECO:0007669"/>
    <property type="project" value="TreeGrafter"/>
</dbReference>
<dbReference type="AlphaFoldDB" id="A0A8J3LZY6"/>
<dbReference type="Pfam" id="PF03883">
    <property type="entry name" value="H2O2_YaaD"/>
    <property type="match status" value="1"/>
</dbReference>
<proteinExistence type="predicted"/>
<sequence>MLILLPPSETKRVGGDGPPLDLTALSFPELTSARRRALSALKALSRNLAAAAGMLRLGPSSATEAARNRIVSTSPTMSAIDRYDGVLFDELDAASLPPSARAFAAGHLAIGSALFGLSGALDLIPAYRLSHDSRLPGTTLGAIWRTPLAAALAARTGLLVDLRSEGYAALGPIPDRPDAVYIRVVSDDGEGRKRALNHFNKKGKGAFARRLLLAEIDHPDVDALLAWAAAEGIRLEPGAPGELDLVV</sequence>
<dbReference type="EMBL" id="BNAI01000001">
    <property type="protein sequence ID" value="GHF07215.1"/>
    <property type="molecule type" value="Genomic_DNA"/>
</dbReference>
<dbReference type="PANTHER" id="PTHR30283:SF4">
    <property type="entry name" value="PEROXIDE STRESS RESISTANCE PROTEIN YAAA"/>
    <property type="match status" value="1"/>
</dbReference>
<organism evidence="1 2">
    <name type="scientific">Pseudolysinimonas yzui</name>
    <dbReference type="NCBI Taxonomy" id="2708254"/>
    <lineage>
        <taxon>Bacteria</taxon>
        <taxon>Bacillati</taxon>
        <taxon>Actinomycetota</taxon>
        <taxon>Actinomycetes</taxon>
        <taxon>Micrococcales</taxon>
        <taxon>Microbacteriaceae</taxon>
        <taxon>Pseudolysinimonas</taxon>
    </lineage>
</organism>
<gene>
    <name evidence="1" type="ORF">GCM10011600_04820</name>
</gene>
<keyword evidence="2" id="KW-1185">Reference proteome</keyword>
<accession>A0A8J3LZY6</accession>
<comment type="caution">
    <text evidence="1">The sequence shown here is derived from an EMBL/GenBank/DDBJ whole genome shotgun (WGS) entry which is preliminary data.</text>
</comment>
<evidence type="ECO:0000313" key="1">
    <source>
        <dbReference type="EMBL" id="GHF07215.1"/>
    </source>
</evidence>
<dbReference type="Proteomes" id="UP000617531">
    <property type="component" value="Unassembled WGS sequence"/>
</dbReference>
<name>A0A8J3LZY6_9MICO</name>